<accession>A0A6I6IQC2</accession>
<dbReference type="InterPro" id="IPR036779">
    <property type="entry name" value="LysM_dom_sf"/>
</dbReference>
<evidence type="ECO:0000313" key="4">
    <source>
        <dbReference type="EMBL" id="QGX99279.1"/>
    </source>
</evidence>
<sequence>MRHTVSGLIFAVLACLAAPVAAQGCGGSYTVKRGESLSLIADRLYKNAGMWTAIHANNLAAIGEDPDRIHAGMRLWLGCIDGRPAGLDGGVTLSNVTATSAALTVEPGTAATRSRINLMTASDYAPFTDRDLPNGGILADVVNAAMRQADPPQGYAIHWVEGWGSHLEPLLSNALLDMGFPWIRPDCESTPEEYRCANFLFSDPMFEMLMILFVSSATPMRYDEDADMRGRTLCRPAGYATHQLDRPDRRWLSEGQVVLKQPVAVADCFAMLVAGEVDGVVLNEFTGRAAIRDLGLKDKVQVAPRPLAIEGLHVLVHKTHPDADALLTMINEGLRAIKQNGVYQHIIDTHMTRVWAEF</sequence>
<keyword evidence="1 2" id="KW-0732">Signal</keyword>
<feature type="domain" description="LysM" evidence="3">
    <location>
        <begin position="27"/>
        <end position="77"/>
    </location>
</feature>
<dbReference type="PANTHER" id="PTHR35936">
    <property type="entry name" value="MEMBRANE-BOUND LYTIC MUREIN TRANSGLYCOSYLASE F"/>
    <property type="match status" value="1"/>
</dbReference>
<evidence type="ECO:0000256" key="1">
    <source>
        <dbReference type="ARBA" id="ARBA00022729"/>
    </source>
</evidence>
<keyword evidence="5" id="KW-1185">Reference proteome</keyword>
<dbReference type="RefSeq" id="WP_157707960.1">
    <property type="nucleotide sequence ID" value="NZ_CP034348.1"/>
</dbReference>
<evidence type="ECO:0000259" key="3">
    <source>
        <dbReference type="PROSITE" id="PS51782"/>
    </source>
</evidence>
<gene>
    <name evidence="4" type="ORF">EI983_13790</name>
</gene>
<name>A0A6I6IQC2_9RHOB</name>
<dbReference type="InterPro" id="IPR018392">
    <property type="entry name" value="LysM"/>
</dbReference>
<dbReference type="AlphaFoldDB" id="A0A6I6IQC2"/>
<dbReference type="Gene3D" id="3.10.350.10">
    <property type="entry name" value="LysM domain"/>
    <property type="match status" value="1"/>
</dbReference>
<dbReference type="EMBL" id="CP034348">
    <property type="protein sequence ID" value="QGX99279.1"/>
    <property type="molecule type" value="Genomic_DNA"/>
</dbReference>
<feature type="chain" id="PRO_5026019622" evidence="2">
    <location>
        <begin position="23"/>
        <end position="358"/>
    </location>
</feature>
<dbReference type="Proteomes" id="UP000428330">
    <property type="component" value="Chromosome"/>
</dbReference>
<dbReference type="PANTHER" id="PTHR35936:SF35">
    <property type="entry name" value="L-CYSTINE-BINDING PROTEIN TCYJ"/>
    <property type="match status" value="1"/>
</dbReference>
<dbReference type="SUPFAM" id="SSF53850">
    <property type="entry name" value="Periplasmic binding protein-like II"/>
    <property type="match status" value="1"/>
</dbReference>
<evidence type="ECO:0000256" key="2">
    <source>
        <dbReference type="SAM" id="SignalP"/>
    </source>
</evidence>
<feature type="signal peptide" evidence="2">
    <location>
        <begin position="1"/>
        <end position="22"/>
    </location>
</feature>
<proteinExistence type="predicted"/>
<dbReference type="PROSITE" id="PS51782">
    <property type="entry name" value="LYSM"/>
    <property type="match status" value="1"/>
</dbReference>
<dbReference type="Gene3D" id="3.40.190.10">
    <property type="entry name" value="Periplasmic binding protein-like II"/>
    <property type="match status" value="2"/>
</dbReference>
<organism evidence="4 5">
    <name type="scientific">Roseovarius faecimaris</name>
    <dbReference type="NCBI Taxonomy" id="2494550"/>
    <lineage>
        <taxon>Bacteria</taxon>
        <taxon>Pseudomonadati</taxon>
        <taxon>Pseudomonadota</taxon>
        <taxon>Alphaproteobacteria</taxon>
        <taxon>Rhodobacterales</taxon>
        <taxon>Roseobacteraceae</taxon>
        <taxon>Roseovarius</taxon>
    </lineage>
</organism>
<dbReference type="KEGG" id="rom:EI983_13790"/>
<dbReference type="OrthoDB" id="8479038at2"/>
<protein>
    <submittedName>
        <fullName evidence="4">Transporter substrate-binding domain-containing protein</fullName>
    </submittedName>
</protein>
<reference evidence="5" key="1">
    <citation type="submission" date="2018-12" db="EMBL/GenBank/DDBJ databases">
        <title>Complete genome sequence of Roseovarius sp. MME-070.</title>
        <authorList>
            <person name="Nam Y.-D."/>
            <person name="Kang J."/>
            <person name="Chung W.-H."/>
            <person name="Park Y.S."/>
        </authorList>
    </citation>
    <scope>NUCLEOTIDE SEQUENCE [LARGE SCALE GENOMIC DNA]</scope>
    <source>
        <strain evidence="5">MME-070</strain>
    </source>
</reference>
<dbReference type="Pfam" id="PF00497">
    <property type="entry name" value="SBP_bac_3"/>
    <property type="match status" value="1"/>
</dbReference>
<evidence type="ECO:0000313" key="5">
    <source>
        <dbReference type="Proteomes" id="UP000428330"/>
    </source>
</evidence>
<dbReference type="InterPro" id="IPR001638">
    <property type="entry name" value="Solute-binding_3/MltF_N"/>
</dbReference>
<dbReference type="PROSITE" id="PS51257">
    <property type="entry name" value="PROKAR_LIPOPROTEIN"/>
    <property type="match status" value="1"/>
</dbReference>